<dbReference type="RefSeq" id="WP_089371178.1">
    <property type="nucleotide sequence ID" value="NZ_BMEP01000001.1"/>
</dbReference>
<dbReference type="InterPro" id="IPR025877">
    <property type="entry name" value="MobA-like_NTP_Trfase"/>
</dbReference>
<sequence>MSNIAILLLAAGASRRMGQAKQLMAWQDTSLVEHQIKTLLPTGASIHIVLGAYAEKIRPLISDFSVTIYENPHWEKGMGTSLAFGVQHILKNTTNTAGILIALVDQPLLKTSHFKTLIDTFTPNQRQIICSTSDKGWSGPPIIFDRCYFEELMKQEGDHGAKNVTKKHKKAITFLTLGSVLEDVDTPQAFAKAITRQF</sequence>
<evidence type="ECO:0000259" key="1">
    <source>
        <dbReference type="Pfam" id="PF12804"/>
    </source>
</evidence>
<reference evidence="2 3" key="1">
    <citation type="submission" date="2017-06" db="EMBL/GenBank/DDBJ databases">
        <authorList>
            <person name="Kim H.J."/>
            <person name="Triplett B.A."/>
        </authorList>
    </citation>
    <scope>NUCLEOTIDE SEQUENCE [LARGE SCALE GENOMIC DNA]</scope>
    <source>
        <strain evidence="2 3">DSM 25597</strain>
    </source>
</reference>
<organism evidence="2 3">
    <name type="scientific">Dokdonia pacifica</name>
    <dbReference type="NCBI Taxonomy" id="1627892"/>
    <lineage>
        <taxon>Bacteria</taxon>
        <taxon>Pseudomonadati</taxon>
        <taxon>Bacteroidota</taxon>
        <taxon>Flavobacteriia</taxon>
        <taxon>Flavobacteriales</taxon>
        <taxon>Flavobacteriaceae</taxon>
        <taxon>Dokdonia</taxon>
    </lineage>
</organism>
<accession>A0A238YXD6</accession>
<keyword evidence="2" id="KW-0808">Transferase</keyword>
<dbReference type="Proteomes" id="UP000198379">
    <property type="component" value="Unassembled WGS sequence"/>
</dbReference>
<dbReference type="AlphaFoldDB" id="A0A238YXD6"/>
<feature type="domain" description="MobA-like NTP transferase" evidence="1">
    <location>
        <begin position="7"/>
        <end position="170"/>
    </location>
</feature>
<dbReference type="EMBL" id="FZNY01000002">
    <property type="protein sequence ID" value="SNR75765.1"/>
    <property type="molecule type" value="Genomic_DNA"/>
</dbReference>
<protein>
    <submittedName>
        <fullName evidence="2">Molybdenum cofactor cytidylyltransferase</fullName>
    </submittedName>
</protein>
<gene>
    <name evidence="2" type="ORF">SAMN06265376_102436</name>
</gene>
<dbReference type="Pfam" id="PF12804">
    <property type="entry name" value="NTP_transf_3"/>
    <property type="match status" value="1"/>
</dbReference>
<dbReference type="GO" id="GO:0016779">
    <property type="term" value="F:nucleotidyltransferase activity"/>
    <property type="evidence" value="ECO:0007669"/>
    <property type="project" value="UniProtKB-KW"/>
</dbReference>
<dbReference type="Gene3D" id="3.90.550.10">
    <property type="entry name" value="Spore Coat Polysaccharide Biosynthesis Protein SpsA, Chain A"/>
    <property type="match status" value="1"/>
</dbReference>
<evidence type="ECO:0000313" key="3">
    <source>
        <dbReference type="Proteomes" id="UP000198379"/>
    </source>
</evidence>
<dbReference type="SUPFAM" id="SSF53448">
    <property type="entry name" value="Nucleotide-diphospho-sugar transferases"/>
    <property type="match status" value="1"/>
</dbReference>
<dbReference type="InterPro" id="IPR029044">
    <property type="entry name" value="Nucleotide-diphossugar_trans"/>
</dbReference>
<keyword evidence="2" id="KW-0548">Nucleotidyltransferase</keyword>
<keyword evidence="3" id="KW-1185">Reference proteome</keyword>
<proteinExistence type="predicted"/>
<dbReference type="PANTHER" id="PTHR43777:SF1">
    <property type="entry name" value="MOLYBDENUM COFACTOR CYTIDYLYLTRANSFERASE"/>
    <property type="match status" value="1"/>
</dbReference>
<dbReference type="CDD" id="cd04182">
    <property type="entry name" value="GT_2_like_f"/>
    <property type="match status" value="1"/>
</dbReference>
<name>A0A238YXD6_9FLAO</name>
<dbReference type="PANTHER" id="PTHR43777">
    <property type="entry name" value="MOLYBDENUM COFACTOR CYTIDYLYLTRANSFERASE"/>
    <property type="match status" value="1"/>
</dbReference>
<evidence type="ECO:0000313" key="2">
    <source>
        <dbReference type="EMBL" id="SNR75765.1"/>
    </source>
</evidence>